<dbReference type="Proteomes" id="UP001621964">
    <property type="component" value="Unassembled WGS sequence"/>
</dbReference>
<protein>
    <submittedName>
        <fullName evidence="1">Uncharacterized protein</fullName>
    </submittedName>
</protein>
<comment type="caution">
    <text evidence="1">The sequence shown here is derived from an EMBL/GenBank/DDBJ whole genome shotgun (WGS) entry which is preliminary data.</text>
</comment>
<gene>
    <name evidence="1" type="ORF">ACI43T_06380</name>
</gene>
<evidence type="ECO:0000313" key="2">
    <source>
        <dbReference type="Proteomes" id="UP001621964"/>
    </source>
</evidence>
<name>A0ABW8Q3I8_9NEIS</name>
<accession>A0ABW8Q3I8</accession>
<dbReference type="EMBL" id="JBJGEB010000005">
    <property type="protein sequence ID" value="MFK7642121.1"/>
    <property type="molecule type" value="Genomic_DNA"/>
</dbReference>
<keyword evidence="2" id="KW-1185">Reference proteome</keyword>
<organism evidence="1 2">
    <name type="scientific">Neisseria oralis</name>
    <dbReference type="NCBI Taxonomy" id="1107316"/>
    <lineage>
        <taxon>Bacteria</taxon>
        <taxon>Pseudomonadati</taxon>
        <taxon>Pseudomonadota</taxon>
        <taxon>Betaproteobacteria</taxon>
        <taxon>Neisseriales</taxon>
        <taxon>Neisseriaceae</taxon>
        <taxon>Neisseria</taxon>
    </lineage>
</organism>
<dbReference type="RefSeq" id="WP_009173173.1">
    <property type="nucleotide sequence ID" value="NZ_JBJGEB010000005.1"/>
</dbReference>
<evidence type="ECO:0000313" key="1">
    <source>
        <dbReference type="EMBL" id="MFK7642121.1"/>
    </source>
</evidence>
<reference evidence="1 2" key="1">
    <citation type="submission" date="2024-11" db="EMBL/GenBank/DDBJ databases">
        <authorList>
            <person name="Mikucki A.G."/>
            <person name="Kahler C.M."/>
        </authorList>
    </citation>
    <scope>NUCLEOTIDE SEQUENCE [LARGE SCALE GENOMIC DNA]</scope>
    <source>
        <strain evidence="1 2">EXNM717</strain>
    </source>
</reference>
<proteinExistence type="predicted"/>
<sequence length="87" mass="9498">MQIIQLKFITNVQNAKKSITLTKEVKQALNIVDNTDEYTLIIEVSSSNGSKTVVTNTTSGGETKVSDFNDHIDNGELVTVTVSKLLI</sequence>